<dbReference type="Gene3D" id="3.30.1490.180">
    <property type="entry name" value="RNA polymerase ii"/>
    <property type="match status" value="1"/>
</dbReference>
<dbReference type="InterPro" id="IPR007081">
    <property type="entry name" value="RNA_pol_Rpb1_5"/>
</dbReference>
<evidence type="ECO:0000256" key="10">
    <source>
        <dbReference type="ARBA" id="ARBA00048552"/>
    </source>
</evidence>
<dbReference type="Gene3D" id="2.40.40.20">
    <property type="match status" value="1"/>
</dbReference>
<dbReference type="KEGG" id="vg:18263659"/>
<dbReference type="Pfam" id="PF04998">
    <property type="entry name" value="RNA_pol_Rpb1_5"/>
    <property type="match status" value="1"/>
</dbReference>
<dbReference type="SUPFAM" id="SSF64484">
    <property type="entry name" value="beta and beta-prime subunits of DNA dependent RNA-polymerase"/>
    <property type="match status" value="1"/>
</dbReference>
<dbReference type="Pfam" id="PF05000">
    <property type="entry name" value="RNA_pol_Rpb1_4"/>
    <property type="match status" value="1"/>
</dbReference>
<dbReference type="InterPro" id="IPR000722">
    <property type="entry name" value="RNA_pol_asu"/>
</dbReference>
<evidence type="ECO:0000256" key="3">
    <source>
        <dbReference type="ARBA" id="ARBA00021673"/>
    </source>
</evidence>
<comment type="function">
    <text evidence="8">Part of the DNA-dependent RNA polymerase which catalyzes the transcription of viral DNA into RNA using the four ribonucleoside triphosphates as substrates. Responsible for the transcription of early, intermediate and late genes. DNA-dependent RNA polymerase associates with the early transcription factor (ETF), itself composed of OPG118 and OPG133, thereby allowing the early genes transcription. Late transcription, and probably also intermediate transcription, require newly synthesized RNA polymerase.</text>
</comment>
<proteinExistence type="inferred from homology"/>
<keyword evidence="7" id="KW-0804">Transcription</keyword>
<evidence type="ECO:0000256" key="5">
    <source>
        <dbReference type="ARBA" id="ARBA00022679"/>
    </source>
</evidence>
<dbReference type="Proteomes" id="UP000174145">
    <property type="component" value="Segment"/>
</dbReference>
<dbReference type="GeneID" id="18263659"/>
<evidence type="ECO:0000313" key="13">
    <source>
        <dbReference type="Proteomes" id="UP000174145"/>
    </source>
</evidence>
<dbReference type="PANTHER" id="PTHR19376">
    <property type="entry name" value="DNA-DIRECTED RNA POLYMERASE"/>
    <property type="match status" value="1"/>
</dbReference>
<dbReference type="InterPro" id="IPR007083">
    <property type="entry name" value="RNA_pol_Rpb1_4"/>
</dbReference>
<dbReference type="EC" id="2.7.7.6" evidence="2"/>
<dbReference type="SMART" id="SM00663">
    <property type="entry name" value="RPOLA_N"/>
    <property type="match status" value="1"/>
</dbReference>
<reference evidence="12 13" key="1">
    <citation type="journal article" date="2014" name="Virology">
        <title>The complete genome sequence of the Alphaentomopoxvirus Anomala cuprea entomopoxvirus, including its terminal hairpin loop sequences, suggests a potentially unique mode of apoptosis inhibition and mode of DNA replication.</title>
        <authorList>
            <person name="Mitsuhashi W."/>
            <person name="Miyamoto K."/>
            <person name="Wada S."/>
        </authorList>
    </citation>
    <scope>NUCLEOTIDE SEQUENCE [LARGE SCALE GENOMIC DNA]</scope>
    <source>
        <strain evidence="12">CV6M</strain>
    </source>
</reference>
<sequence>MDYVNYKYSIISNEIIDAIPIIINSISNDSENNVKSTKLGGTKFNVCSTCTLTKENGDMGHLGKTPLKNIMIIRPAFIKLIINFLNTIKICNNCKMIRNNIDISNVLNKYNYKYSPQLRREIQLLIKTNKQGNLRCNNPNCGKTIGSYKYNYSKSQFFIRKTETDDRDKKKKSIDEPISNTQIYNLLKGIPDIIYNCLTANTSESILTPYEVFFKNNIPIMVLPARPPNYYDNKESHVMTTKLGQLVGSIIKFNTEDIIQKIYNDIDHVKPKSPYKKGNLLVTLNIQVSGNKKESIPRSNILARRSDNTGRCVAGPSMEKIGYINIPSLMAKTLTTSIYYNRFTENKIKNLILNNTEKVKYILLYNYNQLKPTTLLKIKPDTKINNLMKMKYGDRIEVELSDYDIILFSRQPSLHKFNIQAALCKIWNNNTVGIPTPIANSMNLDFDGDEVNEYKTQSPGNIEALFTMLSVNLVKNNYNLSPIFGLIQDQIIGLHLLYKKEEYDINEVIYILGEYSYFIRDINKLKYSGSELLSLIFPDNISYEGVFDNGELIINNISSRFVVSQSYYSLSNLMSHYKNNVFAVQIIDTLLYIVRNFISLYGYSISLLDIIPDIKFINYIYNYIEDCCKVIQYVMGKYYNSISNNHDILLTYDELENIRINNCTNIINNVQKKIIELFKDNPLNAIVAAKNSEYKITLDELVTVLGCTGQQGIDSNDIPKPGIMGRVFNSILPSSLDIESLGFIKSSTLKGLTFKELGFHTKYNSIKKILRITCETSSAGSTGRKLVKFMEGVKIDHYGRAVLHNTVVWQNANYLKMLGSDIVRVNILEPDDNMENYNIIKKLYDDNKKYLLSDNFTRINKEFLFPINIKLEIQSYKSKIINDLSAKDLSNKIEKFINYIHLNIYFYLIDLTWFKYILYTYLDKFTIKRFKNIYSAELIDYILDKIKLKLYNSLSPGYTIGLEYAHNIQEKFTQQSLSSFHTTKKSGTAATQLGFNDFKDTVELSRKNKPDIVTAYSTNRNKLEIIKINVEYLSIKFFNPDISIIEENTKNSGLVISIKINKFYVNKKLTLMQYYQMFLDFLDNCIIINSYWSKMKLYKDIIDIIIGITIVAPYNINKIYFMQGISSAVYKGKMANTNIDIENIKMYDDNMVQVDGYRLRFYIENVYDLSNFDTRDVYLELGPWFAYDAFGIQFAEYSICNRLINSTKEKSMEICYKILSKLMCLSTDMYNIKRLRDGKNSILKNAIHGVSDSIQNSAFNNIIDTGTDIYSQIFENSLLNIGHGYYESYLNLNKYDSISLIKKEILEKNIESEIIENF</sequence>
<accession>W6JL64</accession>
<dbReference type="EMBL" id="AP013055">
    <property type="protein sequence ID" value="BAO49590.1"/>
    <property type="molecule type" value="Genomic_DNA"/>
</dbReference>
<keyword evidence="4" id="KW-0240">DNA-directed RNA polymerase</keyword>
<keyword evidence="13" id="KW-1185">Reference proteome</keyword>
<comment type="catalytic activity">
    <reaction evidence="10">
        <text>RNA(n) + a ribonucleoside 5'-triphosphate = RNA(n+1) + diphosphate</text>
        <dbReference type="Rhea" id="RHEA:21248"/>
        <dbReference type="Rhea" id="RHEA-COMP:14527"/>
        <dbReference type="Rhea" id="RHEA-COMP:17342"/>
        <dbReference type="ChEBI" id="CHEBI:33019"/>
        <dbReference type="ChEBI" id="CHEBI:61557"/>
        <dbReference type="ChEBI" id="CHEBI:140395"/>
        <dbReference type="EC" id="2.7.7.6"/>
    </reaction>
</comment>
<dbReference type="RefSeq" id="YP_009001703.1">
    <property type="nucleotide sequence ID" value="NC_023426.1"/>
</dbReference>
<dbReference type="InterPro" id="IPR006592">
    <property type="entry name" value="RNA_pol_N"/>
</dbReference>
<comment type="subunit">
    <text evidence="9">The DNA-dependent RNA polymerase used for intermediate and late genes expression consists of eight subunits Rpo30/OPG66, Rpo7/OPG90, Rpo22/OPG103, Rpo147/OPG105, Rpo18/OPG119, Rpo19/OPG131, Rpo132/OPG151 and Rpo35/OPG156. The same holoenzyme, with the addition of the transcription-specificity factor OPG109, is used for early gene expression.</text>
</comment>
<comment type="similarity">
    <text evidence="1">Belongs to the poxviridae DNA-directed RNA polymerase 147 kDa subunit family.</text>
</comment>
<dbReference type="GO" id="GO:0003899">
    <property type="term" value="F:DNA-directed RNA polymerase activity"/>
    <property type="evidence" value="ECO:0007669"/>
    <property type="project" value="UniProtKB-EC"/>
</dbReference>
<evidence type="ECO:0000256" key="4">
    <source>
        <dbReference type="ARBA" id="ARBA00022478"/>
    </source>
</evidence>
<organism evidence="12 13">
    <name type="scientific">Alphaentomopoxvirus acuprea</name>
    <dbReference type="NCBI Taxonomy" id="62099"/>
    <lineage>
        <taxon>Viruses</taxon>
        <taxon>Varidnaviria</taxon>
        <taxon>Bamfordvirae</taxon>
        <taxon>Nucleocytoviricota</taxon>
        <taxon>Pokkesviricetes</taxon>
        <taxon>Chitovirales</taxon>
        <taxon>Poxviridae</taxon>
        <taxon>Entomopoxvirinae</taxon>
        <taxon>Alphaentomopoxvirus</taxon>
    </lineage>
</organism>
<dbReference type="InterPro" id="IPR038120">
    <property type="entry name" value="Rpb1_funnel_sf"/>
</dbReference>
<feature type="domain" description="RNA polymerase N-terminal" evidence="11">
    <location>
        <begin position="211"/>
        <end position="498"/>
    </location>
</feature>
<evidence type="ECO:0000256" key="2">
    <source>
        <dbReference type="ARBA" id="ARBA00012418"/>
    </source>
</evidence>
<evidence type="ECO:0000256" key="8">
    <source>
        <dbReference type="ARBA" id="ARBA00034678"/>
    </source>
</evidence>
<evidence type="ECO:0000256" key="9">
    <source>
        <dbReference type="ARBA" id="ARBA00046483"/>
    </source>
</evidence>
<dbReference type="GO" id="GO:0003677">
    <property type="term" value="F:DNA binding"/>
    <property type="evidence" value="ECO:0007669"/>
    <property type="project" value="InterPro"/>
</dbReference>
<evidence type="ECO:0000256" key="7">
    <source>
        <dbReference type="ARBA" id="ARBA00023163"/>
    </source>
</evidence>
<keyword evidence="5" id="KW-0808">Transferase</keyword>
<evidence type="ECO:0000313" key="12">
    <source>
        <dbReference type="EMBL" id="BAO49590.1"/>
    </source>
</evidence>
<dbReference type="GO" id="GO:0000428">
    <property type="term" value="C:DNA-directed RNA polymerase complex"/>
    <property type="evidence" value="ECO:0007669"/>
    <property type="project" value="UniProtKB-KW"/>
</dbReference>
<name>W6JL64_9POXV</name>
<dbReference type="Pfam" id="PF00623">
    <property type="entry name" value="RNA_pol_Rpb1_2"/>
    <property type="match status" value="1"/>
</dbReference>
<protein>
    <recommendedName>
        <fullName evidence="3">DNA-directed RNA polymerase 147 kDa polypeptide</fullName>
        <ecNumber evidence="2">2.7.7.6</ecNumber>
    </recommendedName>
</protein>
<dbReference type="InterPro" id="IPR007066">
    <property type="entry name" value="RNA_pol_Rpb1_3"/>
</dbReference>
<dbReference type="PANTHER" id="PTHR19376:SF32">
    <property type="entry name" value="DNA-DIRECTED RNA POLYMERASE III SUBUNIT RPC1"/>
    <property type="match status" value="1"/>
</dbReference>
<dbReference type="Pfam" id="PF04983">
    <property type="entry name" value="RNA_pol_Rpb1_3"/>
    <property type="match status" value="1"/>
</dbReference>
<dbReference type="InterPro" id="IPR045867">
    <property type="entry name" value="DNA-dir_RpoC_beta_prime"/>
</dbReference>
<dbReference type="Gene3D" id="1.10.132.30">
    <property type="match status" value="1"/>
</dbReference>
<dbReference type="GO" id="GO:0006351">
    <property type="term" value="P:DNA-templated transcription"/>
    <property type="evidence" value="ECO:0007669"/>
    <property type="project" value="InterPro"/>
</dbReference>
<keyword evidence="6" id="KW-0548">Nucleotidyltransferase</keyword>
<evidence type="ECO:0000256" key="1">
    <source>
        <dbReference type="ARBA" id="ARBA00006884"/>
    </source>
</evidence>
<evidence type="ECO:0000256" key="6">
    <source>
        <dbReference type="ARBA" id="ARBA00022695"/>
    </source>
</evidence>
<evidence type="ECO:0000259" key="11">
    <source>
        <dbReference type="SMART" id="SM00663"/>
    </source>
</evidence>